<dbReference type="Proteomes" id="UP000187209">
    <property type="component" value="Unassembled WGS sequence"/>
</dbReference>
<proteinExistence type="predicted"/>
<dbReference type="InterPro" id="IPR006615">
    <property type="entry name" value="Pept_C19_DUSP"/>
</dbReference>
<dbReference type="EMBL" id="MPUH01000330">
    <property type="protein sequence ID" value="OMJ82694.1"/>
    <property type="molecule type" value="Genomic_DNA"/>
</dbReference>
<organism evidence="2 3">
    <name type="scientific">Stentor coeruleus</name>
    <dbReference type="NCBI Taxonomy" id="5963"/>
    <lineage>
        <taxon>Eukaryota</taxon>
        <taxon>Sar</taxon>
        <taxon>Alveolata</taxon>
        <taxon>Ciliophora</taxon>
        <taxon>Postciliodesmatophora</taxon>
        <taxon>Heterotrichea</taxon>
        <taxon>Heterotrichida</taxon>
        <taxon>Stentoridae</taxon>
        <taxon>Stentor</taxon>
    </lineage>
</organism>
<gene>
    <name evidence="2" type="ORF">SteCoe_16516</name>
</gene>
<accession>A0A1R2C0Z6</accession>
<feature type="domain" description="DUSP" evidence="1">
    <location>
        <begin position="6"/>
        <end position="97"/>
    </location>
</feature>
<dbReference type="InterPro" id="IPR035927">
    <property type="entry name" value="DUSP-like_sf"/>
</dbReference>
<dbReference type="PROSITE" id="PS51283">
    <property type="entry name" value="DUSP"/>
    <property type="match status" value="1"/>
</dbReference>
<dbReference type="GO" id="GO:0004843">
    <property type="term" value="F:cysteine-type deubiquitinase activity"/>
    <property type="evidence" value="ECO:0007669"/>
    <property type="project" value="InterPro"/>
</dbReference>
<protein>
    <recommendedName>
        <fullName evidence="1">DUSP domain-containing protein</fullName>
    </recommendedName>
</protein>
<dbReference type="SUPFAM" id="SSF143791">
    <property type="entry name" value="DUSP-like"/>
    <property type="match status" value="1"/>
</dbReference>
<evidence type="ECO:0000259" key="1">
    <source>
        <dbReference type="PROSITE" id="PS51283"/>
    </source>
</evidence>
<name>A0A1R2C0Z6_9CILI</name>
<sequence>MGFIKITNTEEKVLVESLMKEDVLSCCETAFMVTNSWWKEWESYATYNTEKPSNMRNYNLLKGFEIIAKDYKLLPTAVWEIFKNLYDYQPEVEVFIIDKNPDFYPANLYIKLPNTKRADMNLISLKITVGQLKKYIFAKYNYGTEIVNMPITAKSSVGSMNMKTLNEDDVLQNVGICSGWYICFGNDEDQKTLYQEGDTDSYALVAIQNEDYSAFAPVCENQQGTNPGFKFVGPLPYTDMNNYNPYENVEVYSNEEKEKAIDAIVTTLHRDKTQIGNKTLEEIENIVDNILDTFDNFCIE</sequence>
<reference evidence="2 3" key="1">
    <citation type="submission" date="2016-11" db="EMBL/GenBank/DDBJ databases">
        <title>The macronuclear genome of Stentor coeruleus: a giant cell with tiny introns.</title>
        <authorList>
            <person name="Slabodnick M."/>
            <person name="Ruby J.G."/>
            <person name="Reiff S.B."/>
            <person name="Swart E.C."/>
            <person name="Gosai S."/>
            <person name="Prabakaran S."/>
            <person name="Witkowska E."/>
            <person name="Larue G.E."/>
            <person name="Fisher S."/>
            <person name="Freeman R.M."/>
            <person name="Gunawardena J."/>
            <person name="Chu W."/>
            <person name="Stover N.A."/>
            <person name="Gregory B.D."/>
            <person name="Nowacki M."/>
            <person name="Derisi J."/>
            <person name="Roy S.W."/>
            <person name="Marshall W.F."/>
            <person name="Sood P."/>
        </authorList>
    </citation>
    <scope>NUCLEOTIDE SEQUENCE [LARGE SCALE GENOMIC DNA]</scope>
    <source>
        <strain evidence="2">WM001</strain>
    </source>
</reference>
<evidence type="ECO:0000313" key="2">
    <source>
        <dbReference type="EMBL" id="OMJ82694.1"/>
    </source>
</evidence>
<dbReference type="Pfam" id="PF06337">
    <property type="entry name" value="DUSP"/>
    <property type="match status" value="1"/>
</dbReference>
<dbReference type="Gene3D" id="3.30.2230.10">
    <property type="entry name" value="DUSP-like"/>
    <property type="match status" value="1"/>
</dbReference>
<comment type="caution">
    <text evidence="2">The sequence shown here is derived from an EMBL/GenBank/DDBJ whole genome shotgun (WGS) entry which is preliminary data.</text>
</comment>
<dbReference type="AlphaFoldDB" id="A0A1R2C0Z6"/>
<evidence type="ECO:0000313" key="3">
    <source>
        <dbReference type="Proteomes" id="UP000187209"/>
    </source>
</evidence>
<keyword evidence="3" id="KW-1185">Reference proteome</keyword>